<dbReference type="HOGENOM" id="CLU_083077_0_0_1"/>
<evidence type="ECO:0000313" key="2">
    <source>
        <dbReference type="EMBL" id="EEA20203.1"/>
    </source>
</evidence>
<keyword evidence="3" id="KW-1185">Reference proteome</keyword>
<feature type="compositionally biased region" description="Polar residues" evidence="1">
    <location>
        <begin position="18"/>
        <end position="33"/>
    </location>
</feature>
<accession>B6QQ60</accession>
<reference evidence="3" key="1">
    <citation type="journal article" date="2015" name="Genome Announc.">
        <title>Genome sequence of the AIDS-associated pathogen Penicillium marneffei (ATCC18224) and its near taxonomic relative Talaromyces stipitatus (ATCC10500).</title>
        <authorList>
            <person name="Nierman W.C."/>
            <person name="Fedorova-Abrams N.D."/>
            <person name="Andrianopoulos A."/>
        </authorList>
    </citation>
    <scope>NUCLEOTIDE SEQUENCE [LARGE SCALE GENOMIC DNA]</scope>
    <source>
        <strain evidence="3">ATCC 18224 / CBS 334.59 / QM 7333</strain>
    </source>
</reference>
<evidence type="ECO:0000313" key="3">
    <source>
        <dbReference type="Proteomes" id="UP000001294"/>
    </source>
</evidence>
<proteinExistence type="predicted"/>
<dbReference type="EMBL" id="DS995904">
    <property type="protein sequence ID" value="EEA20203.1"/>
    <property type="molecule type" value="Genomic_DNA"/>
</dbReference>
<gene>
    <name evidence="2" type="ORF">PMAA_040590</name>
</gene>
<protein>
    <submittedName>
        <fullName evidence="2">Uncharacterized protein</fullName>
    </submittedName>
</protein>
<organism evidence="2 3">
    <name type="scientific">Talaromyces marneffei (strain ATCC 18224 / CBS 334.59 / QM 7333)</name>
    <name type="common">Penicillium marneffei</name>
    <dbReference type="NCBI Taxonomy" id="441960"/>
    <lineage>
        <taxon>Eukaryota</taxon>
        <taxon>Fungi</taxon>
        <taxon>Dikarya</taxon>
        <taxon>Ascomycota</taxon>
        <taxon>Pezizomycotina</taxon>
        <taxon>Eurotiomycetes</taxon>
        <taxon>Eurotiomycetidae</taxon>
        <taxon>Eurotiales</taxon>
        <taxon>Trichocomaceae</taxon>
        <taxon>Talaromyces</taxon>
        <taxon>Talaromyces sect. Talaromyces</taxon>
    </lineage>
</organism>
<dbReference type="OrthoDB" id="5305306at2759"/>
<dbReference type="Proteomes" id="UP000001294">
    <property type="component" value="Unassembled WGS sequence"/>
</dbReference>
<feature type="region of interest" description="Disordered" evidence="1">
    <location>
        <begin position="172"/>
        <end position="195"/>
    </location>
</feature>
<dbReference type="AlphaFoldDB" id="B6QQ60"/>
<name>B6QQ60_TALMQ</name>
<dbReference type="STRING" id="441960.B6QQ60"/>
<dbReference type="PhylomeDB" id="B6QQ60"/>
<feature type="region of interest" description="Disordered" evidence="1">
    <location>
        <begin position="242"/>
        <end position="264"/>
    </location>
</feature>
<feature type="region of interest" description="Disordered" evidence="1">
    <location>
        <begin position="15"/>
        <end position="56"/>
    </location>
</feature>
<evidence type="ECO:0000256" key="1">
    <source>
        <dbReference type="SAM" id="MobiDB-lite"/>
    </source>
</evidence>
<feature type="compositionally biased region" description="Polar residues" evidence="1">
    <location>
        <begin position="242"/>
        <end position="252"/>
    </location>
</feature>
<dbReference type="VEuPathDB" id="FungiDB:PMAA_040590"/>
<sequence length="264" mass="29953">MHLMARKLVPHRLKPTNLVGSDNTTWTGQENQPQPYPKKTPISPEVHTTRGKMKPVSPNQEIMKCLPPGGPGGSLSWVSDKTRERDSFRRIRLNIGHTAPNSPLVPVDMNGWLTHRVEVVEDNIERMNRAIELRRMEKVSFFKANIQTALDGRRFGDFRSTVLAQTTIWRPDEVSNPSRPQAPWPDSGERKHEGYQRVRSGYSRFPPLPRVPGNPTVNWKQRSPIAAYELDKVGLPVILQEATTENDPNTESMIGESLLREIDA</sequence>